<dbReference type="Pfam" id="PF00664">
    <property type="entry name" value="ABC_membrane"/>
    <property type="match status" value="1"/>
</dbReference>
<dbReference type="PROSITE" id="PS50893">
    <property type="entry name" value="ABC_TRANSPORTER_2"/>
    <property type="match status" value="1"/>
</dbReference>
<evidence type="ECO:0000256" key="4">
    <source>
        <dbReference type="ARBA" id="ARBA00023136"/>
    </source>
</evidence>
<evidence type="ECO:0000313" key="8">
    <source>
        <dbReference type="EMBL" id="TQM44306.1"/>
    </source>
</evidence>
<feature type="domain" description="ABC transporter" evidence="6">
    <location>
        <begin position="314"/>
        <end position="551"/>
    </location>
</feature>
<dbReference type="PROSITE" id="PS50929">
    <property type="entry name" value="ABC_TM1F"/>
    <property type="match status" value="1"/>
</dbReference>
<keyword evidence="2 5" id="KW-0812">Transmembrane</keyword>
<dbReference type="GO" id="GO:0005886">
    <property type="term" value="C:plasma membrane"/>
    <property type="evidence" value="ECO:0007669"/>
    <property type="project" value="UniProtKB-SubCell"/>
</dbReference>
<keyword evidence="8" id="KW-0067">ATP-binding</keyword>
<keyword evidence="8" id="KW-0547">Nucleotide-binding</keyword>
<evidence type="ECO:0000313" key="9">
    <source>
        <dbReference type="Proteomes" id="UP000319818"/>
    </source>
</evidence>
<sequence>MEPVTAGPGLVTVGAVLRRGAGARPRELGLAAFLVSLHQLAEAAVPVTVGWVIDLAVVSRDSGALLRWLAVVVAVFAVLASSAYFGYFLGARTVRMAAHRMRMDVAARVLHPAGGAPGRSGELVSTAGSDADRAGQVCWVVAAGIAALAALAGGAVVLLDASVELGLVVLGGVPLVLLSSRLLARPLVGRAEAEQESLAAATAVATDVITGLRVIKGIGAEAAAGESYRAASRAALRARLAAANLNGGYVGATNVITGLFLVVVAWVGGRLALDGAISIGELVAGVGLAQFLIGPLERLTELGALLAGARGSARRLAGVLATPPAVTEGTGTLPTRPEGALRVQLPGGLALDVAAGEHVGVVTLRADDASALLDALARDADAPVQLDGTDLRDVGLDEARRTVLVARHEATLFEGTVADNTGRDPAPLAAAAADEVVETLPEGLDSDVGERGRTLSGGQRQRIGLARALAEHAPVLVLHDPTTAVDAATEHRIATGVSTLRAGRTTVVVASSPALLARCHRVLLVDRGAVVASGSHAELVADARYRQAVLA</sequence>
<dbReference type="InterPro" id="IPR036640">
    <property type="entry name" value="ABC1_TM_sf"/>
</dbReference>
<dbReference type="GO" id="GO:0005524">
    <property type="term" value="F:ATP binding"/>
    <property type="evidence" value="ECO:0007669"/>
    <property type="project" value="UniProtKB-KW"/>
</dbReference>
<dbReference type="EMBL" id="VFPH01000001">
    <property type="protein sequence ID" value="TQM44306.1"/>
    <property type="molecule type" value="Genomic_DNA"/>
</dbReference>
<evidence type="ECO:0000256" key="2">
    <source>
        <dbReference type="ARBA" id="ARBA00022692"/>
    </source>
</evidence>
<dbReference type="PANTHER" id="PTHR43394:SF1">
    <property type="entry name" value="ATP-BINDING CASSETTE SUB-FAMILY B MEMBER 10, MITOCHONDRIAL"/>
    <property type="match status" value="1"/>
</dbReference>
<dbReference type="InterPro" id="IPR027417">
    <property type="entry name" value="P-loop_NTPase"/>
</dbReference>
<protein>
    <submittedName>
        <fullName evidence="8">Putative ABC transport system ATP-binding protein</fullName>
    </submittedName>
</protein>
<feature type="transmembrane region" description="Helical" evidence="5">
    <location>
        <begin position="165"/>
        <end position="184"/>
    </location>
</feature>
<dbReference type="PANTHER" id="PTHR43394">
    <property type="entry name" value="ATP-DEPENDENT PERMEASE MDL1, MITOCHONDRIAL"/>
    <property type="match status" value="1"/>
</dbReference>
<dbReference type="Gene3D" id="1.20.1560.10">
    <property type="entry name" value="ABC transporter type 1, transmembrane domain"/>
    <property type="match status" value="1"/>
</dbReference>
<evidence type="ECO:0000256" key="3">
    <source>
        <dbReference type="ARBA" id="ARBA00022989"/>
    </source>
</evidence>
<dbReference type="Pfam" id="PF00005">
    <property type="entry name" value="ABC_tran"/>
    <property type="match status" value="1"/>
</dbReference>
<dbReference type="Proteomes" id="UP000319818">
    <property type="component" value="Unassembled WGS sequence"/>
</dbReference>
<dbReference type="AlphaFoldDB" id="A0A543GE16"/>
<feature type="transmembrane region" description="Helical" evidence="5">
    <location>
        <begin position="137"/>
        <end position="159"/>
    </location>
</feature>
<evidence type="ECO:0000259" key="7">
    <source>
        <dbReference type="PROSITE" id="PS50929"/>
    </source>
</evidence>
<proteinExistence type="predicted"/>
<keyword evidence="9" id="KW-1185">Reference proteome</keyword>
<dbReference type="GO" id="GO:0016887">
    <property type="term" value="F:ATP hydrolysis activity"/>
    <property type="evidence" value="ECO:0007669"/>
    <property type="project" value="InterPro"/>
</dbReference>
<feature type="transmembrane region" description="Helical" evidence="5">
    <location>
        <begin position="247"/>
        <end position="269"/>
    </location>
</feature>
<organism evidence="8 9">
    <name type="scientific">Pseudonocardia cypriaca</name>
    <dbReference type="NCBI Taxonomy" id="882449"/>
    <lineage>
        <taxon>Bacteria</taxon>
        <taxon>Bacillati</taxon>
        <taxon>Actinomycetota</taxon>
        <taxon>Actinomycetes</taxon>
        <taxon>Pseudonocardiales</taxon>
        <taxon>Pseudonocardiaceae</taxon>
        <taxon>Pseudonocardia</taxon>
    </lineage>
</organism>
<evidence type="ECO:0000259" key="6">
    <source>
        <dbReference type="PROSITE" id="PS50893"/>
    </source>
</evidence>
<feature type="domain" description="ABC transmembrane type-1" evidence="7">
    <location>
        <begin position="30"/>
        <end position="308"/>
    </location>
</feature>
<comment type="caution">
    <text evidence="8">The sequence shown here is derived from an EMBL/GenBank/DDBJ whole genome shotgun (WGS) entry which is preliminary data.</text>
</comment>
<accession>A0A543GE16</accession>
<dbReference type="InterPro" id="IPR011527">
    <property type="entry name" value="ABC1_TM_dom"/>
</dbReference>
<dbReference type="SUPFAM" id="SSF52540">
    <property type="entry name" value="P-loop containing nucleoside triphosphate hydrolases"/>
    <property type="match status" value="1"/>
</dbReference>
<name>A0A543GE16_9PSEU</name>
<keyword evidence="3 5" id="KW-1133">Transmembrane helix</keyword>
<dbReference type="InterPro" id="IPR017871">
    <property type="entry name" value="ABC_transporter-like_CS"/>
</dbReference>
<keyword evidence="4 5" id="KW-0472">Membrane</keyword>
<dbReference type="Gene3D" id="3.40.50.300">
    <property type="entry name" value="P-loop containing nucleotide triphosphate hydrolases"/>
    <property type="match status" value="1"/>
</dbReference>
<gene>
    <name evidence="8" type="ORF">FB388_1670</name>
</gene>
<evidence type="ECO:0000256" key="1">
    <source>
        <dbReference type="ARBA" id="ARBA00004651"/>
    </source>
</evidence>
<dbReference type="InterPro" id="IPR039421">
    <property type="entry name" value="Type_1_exporter"/>
</dbReference>
<dbReference type="PROSITE" id="PS00211">
    <property type="entry name" value="ABC_TRANSPORTER_1"/>
    <property type="match status" value="1"/>
</dbReference>
<dbReference type="InterPro" id="IPR003439">
    <property type="entry name" value="ABC_transporter-like_ATP-bd"/>
</dbReference>
<reference evidence="8 9" key="1">
    <citation type="submission" date="2019-06" db="EMBL/GenBank/DDBJ databases">
        <title>Sequencing the genomes of 1000 actinobacteria strains.</title>
        <authorList>
            <person name="Klenk H.-P."/>
        </authorList>
    </citation>
    <scope>NUCLEOTIDE SEQUENCE [LARGE SCALE GENOMIC DNA]</scope>
    <source>
        <strain evidence="8 9">DSM 45511</strain>
    </source>
</reference>
<feature type="transmembrane region" description="Helical" evidence="5">
    <location>
        <begin position="65"/>
        <end position="90"/>
    </location>
</feature>
<comment type="subcellular location">
    <subcellularLocation>
        <location evidence="1">Cell membrane</location>
        <topology evidence="1">Multi-pass membrane protein</topology>
    </subcellularLocation>
</comment>
<evidence type="ECO:0000256" key="5">
    <source>
        <dbReference type="SAM" id="Phobius"/>
    </source>
</evidence>
<dbReference type="SUPFAM" id="SSF90123">
    <property type="entry name" value="ABC transporter transmembrane region"/>
    <property type="match status" value="1"/>
</dbReference>
<dbReference type="GO" id="GO:0015421">
    <property type="term" value="F:ABC-type oligopeptide transporter activity"/>
    <property type="evidence" value="ECO:0007669"/>
    <property type="project" value="TreeGrafter"/>
</dbReference>